<feature type="domain" description="TadE-like" evidence="1">
    <location>
        <begin position="7"/>
        <end position="49"/>
    </location>
</feature>
<dbReference type="Proteomes" id="UP000266615">
    <property type="component" value="Unassembled WGS sequence"/>
</dbReference>
<keyword evidence="3" id="KW-1185">Reference proteome</keyword>
<sequence length="124" mass="13231">MRSNERGSATAEFSMVAALLALLFIAILQVAGMIHIRNSLTDAASTGARFGALDDRSAEDGAARAEELIRGTLADRYAQEVNYEYIDVPEGRTLRITVGARVPVLVVGPGVGELEVTGSAYEFE</sequence>
<dbReference type="OrthoDB" id="3254574at2"/>
<evidence type="ECO:0000313" key="3">
    <source>
        <dbReference type="Proteomes" id="UP000266615"/>
    </source>
</evidence>
<gene>
    <name evidence="2" type="ORF">D3250_04385</name>
</gene>
<dbReference type="AlphaFoldDB" id="A0A3A4FLB8"/>
<comment type="caution">
    <text evidence="2">The sequence shown here is derived from an EMBL/GenBank/DDBJ whole genome shotgun (WGS) entry which is preliminary data.</text>
</comment>
<proteinExistence type="predicted"/>
<dbReference type="EMBL" id="QYZP01000001">
    <property type="protein sequence ID" value="RJN33255.1"/>
    <property type="molecule type" value="Genomic_DNA"/>
</dbReference>
<dbReference type="InterPro" id="IPR012495">
    <property type="entry name" value="TadE-like_dom"/>
</dbReference>
<reference evidence="2 3" key="1">
    <citation type="submission" date="2018-09" db="EMBL/GenBank/DDBJ databases">
        <title>Nesterenkonia natronophila sp. nov., an alkaliphilic actinobacteriume isolated from a soda lake, and emended description of the genus Nesterenkonia.</title>
        <authorList>
            <person name="Menes R.J."/>
            <person name="Iriarte A."/>
        </authorList>
    </citation>
    <scope>NUCLEOTIDE SEQUENCE [LARGE SCALE GENOMIC DNA]</scope>
    <source>
        <strain evidence="2 3">M8</strain>
    </source>
</reference>
<evidence type="ECO:0000313" key="2">
    <source>
        <dbReference type="EMBL" id="RJN33255.1"/>
    </source>
</evidence>
<evidence type="ECO:0000259" key="1">
    <source>
        <dbReference type="Pfam" id="PF07811"/>
    </source>
</evidence>
<organism evidence="2 3">
    <name type="scientific">Nesterenkonia natronophila</name>
    <dbReference type="NCBI Taxonomy" id="2174932"/>
    <lineage>
        <taxon>Bacteria</taxon>
        <taxon>Bacillati</taxon>
        <taxon>Actinomycetota</taxon>
        <taxon>Actinomycetes</taxon>
        <taxon>Micrococcales</taxon>
        <taxon>Micrococcaceae</taxon>
        <taxon>Nesterenkonia</taxon>
    </lineage>
</organism>
<accession>A0A3A4FLB8</accession>
<name>A0A3A4FLB8_9MICC</name>
<dbReference type="Pfam" id="PF07811">
    <property type="entry name" value="TadE"/>
    <property type="match status" value="1"/>
</dbReference>
<protein>
    <submittedName>
        <fullName evidence="2">Pilus assembly protein</fullName>
    </submittedName>
</protein>